<feature type="transmembrane region" description="Helical" evidence="10">
    <location>
        <begin position="107"/>
        <end position="125"/>
    </location>
</feature>
<feature type="transmembrane region" description="Helical" evidence="10">
    <location>
        <begin position="596"/>
        <end position="613"/>
    </location>
</feature>
<evidence type="ECO:0000256" key="7">
    <source>
        <dbReference type="ARBA" id="ARBA00023065"/>
    </source>
</evidence>
<feature type="transmembrane region" description="Helical" evidence="10">
    <location>
        <begin position="322"/>
        <end position="344"/>
    </location>
</feature>
<evidence type="ECO:0000259" key="14">
    <source>
        <dbReference type="Pfam" id="PF20501"/>
    </source>
</evidence>
<evidence type="ECO:0000256" key="4">
    <source>
        <dbReference type="ARBA" id="ARBA00022475"/>
    </source>
</evidence>
<feature type="transmembrane region" description="Helical" evidence="10">
    <location>
        <begin position="365"/>
        <end position="388"/>
    </location>
</feature>
<accession>A0A0C1QM88</accession>
<dbReference type="InterPro" id="IPR001516">
    <property type="entry name" value="Proton_antipo_N"/>
</dbReference>
<keyword evidence="4" id="KW-1003">Cell membrane</keyword>
<proteinExistence type="predicted"/>
<comment type="subcellular location">
    <subcellularLocation>
        <location evidence="1">Cell membrane</location>
        <topology evidence="1">Multi-pass membrane protein</topology>
    </subcellularLocation>
    <subcellularLocation>
        <location evidence="9">Membrane</location>
        <topology evidence="9">Multi-pass membrane protein</topology>
    </subcellularLocation>
</comment>
<feature type="transmembrane region" description="Helical" evidence="10">
    <location>
        <begin position="560"/>
        <end position="580"/>
    </location>
</feature>
<dbReference type="AlphaFoldDB" id="A0A0C1QM88"/>
<feature type="transmembrane region" description="Helical" evidence="10">
    <location>
        <begin position="74"/>
        <end position="95"/>
    </location>
</feature>
<dbReference type="Proteomes" id="UP000031433">
    <property type="component" value="Unassembled WGS sequence"/>
</dbReference>
<evidence type="ECO:0000313" key="16">
    <source>
        <dbReference type="Proteomes" id="UP000031433"/>
    </source>
</evidence>
<evidence type="ECO:0000259" key="13">
    <source>
        <dbReference type="Pfam" id="PF13244"/>
    </source>
</evidence>
<dbReference type="Pfam" id="PF13244">
    <property type="entry name" value="MbhD"/>
    <property type="match status" value="1"/>
</dbReference>
<sequence>MIYAILSGFGAALAAPLIHRRVPRWGGWLCALVPLSLFCFFGMQTGTVASGRALRTAYEWIPSLGVDLSFSLDGLSLLFALIISGIGVLVVAYASSYLHGHHHLGRFYGLILAFMAAMLGTVLAGDLITLFVFWELTGLCSYLLIGFDHGRAAARKAALQALLVTGAGGLALLAGFILLGQAAGSTDLATIFQRGELVRSHGLYLPVLLLVLAGAFTKSAQFPFHFWLPGAMEAPTPVSAYLHSATMVKLGIYLLARLSPVLGGTDAWFWWVTVAGGATMVAGGGVALLRSDLKQILAYSTVSALGTLTLLLGLHTPAATTAAMVFLMVHALYKSALFLAAGAVDHGAGTRDLARLGGLARAMPWVAAGAGLAALSMAGVPPLVGFIAKELLYEAKLQAPLAAGFVTVAGFIGNAFTVAVAVLVGYLPFFGRRPDPDLHHHRVEPLLWFPPLVPALLGFVIGVFPGLVGQWLVEPAVVAVRGESVPVDLALWHGVTPVLLLGAATVAAGVGIALARERVLRRLPAGDGTGWGPERCYGLLLAGMIALAERQTRMLQNGRLRYYLMTVVGTAVFLMTVAMFRSGEFPRQLPRPDGGLHEWFAAGVIMAGALTAATTTSRLAAVAGLGAAGYGVALVYILFGAPDLAMTQFCIETLSIVLFVLVLYRLPRFSLLSRPAGRMRDILVACSIGGFMTVLVLLAVSQTLVPHISSYFLEHSMPAGHGRNVVNVILVDFRALDTLGEITVLAVAGLGVYGLMKARDREGG</sequence>
<feature type="transmembrane region" description="Helical" evidence="10">
    <location>
        <begin position="268"/>
        <end position="289"/>
    </location>
</feature>
<evidence type="ECO:0000256" key="2">
    <source>
        <dbReference type="ARBA" id="ARBA00022448"/>
    </source>
</evidence>
<evidence type="ECO:0000256" key="8">
    <source>
        <dbReference type="ARBA" id="ARBA00023136"/>
    </source>
</evidence>
<comment type="caution">
    <text evidence="15">The sequence shown here is derived from an EMBL/GenBank/DDBJ whole genome shotgun (WGS) entry which is preliminary data.</text>
</comment>
<dbReference type="Pfam" id="PF00662">
    <property type="entry name" value="Proton_antipo_N"/>
    <property type="match status" value="1"/>
</dbReference>
<dbReference type="InterPro" id="IPR025383">
    <property type="entry name" value="MrpA_C/MbhD"/>
</dbReference>
<dbReference type="NCBIfam" id="NF009287">
    <property type="entry name" value="PRK12647.1"/>
    <property type="match status" value="1"/>
</dbReference>
<protein>
    <submittedName>
        <fullName evidence="15">Cation:proton antiporter</fullName>
    </submittedName>
</protein>
<keyword evidence="5 9" id="KW-0812">Transmembrane</keyword>
<keyword evidence="3" id="KW-0050">Antiport</keyword>
<feature type="domain" description="MrpA C-terminal/MbhE" evidence="14">
    <location>
        <begin position="678"/>
        <end position="757"/>
    </location>
</feature>
<dbReference type="InterPro" id="IPR001750">
    <property type="entry name" value="ND/Mrp_TM"/>
</dbReference>
<evidence type="ECO:0000256" key="10">
    <source>
        <dbReference type="SAM" id="Phobius"/>
    </source>
</evidence>
<dbReference type="Pfam" id="PF20501">
    <property type="entry name" value="MbhE"/>
    <property type="match status" value="1"/>
</dbReference>
<name>A0A0C1QM88_9BACT</name>
<feature type="domain" description="NADH-Ubiquinone oxidoreductase (complex I) chain 5 N-terminal" evidence="12">
    <location>
        <begin position="61"/>
        <end position="108"/>
    </location>
</feature>
<gene>
    <name evidence="15" type="ORF">SE37_03440</name>
</gene>
<keyword evidence="7" id="KW-0406">Ion transport</keyword>
<dbReference type="Pfam" id="PF00361">
    <property type="entry name" value="Proton_antipo_M"/>
    <property type="match status" value="1"/>
</dbReference>
<dbReference type="RefSeq" id="WP_039643663.1">
    <property type="nucleotide sequence ID" value="NZ_JXBL01000001.1"/>
</dbReference>
<dbReference type="GO" id="GO:0005886">
    <property type="term" value="C:plasma membrane"/>
    <property type="evidence" value="ECO:0007669"/>
    <property type="project" value="UniProtKB-SubCell"/>
</dbReference>
<evidence type="ECO:0000313" key="15">
    <source>
        <dbReference type="EMBL" id="KIE41747.1"/>
    </source>
</evidence>
<evidence type="ECO:0000256" key="1">
    <source>
        <dbReference type="ARBA" id="ARBA00004651"/>
    </source>
</evidence>
<evidence type="ECO:0000259" key="11">
    <source>
        <dbReference type="Pfam" id="PF00361"/>
    </source>
</evidence>
<dbReference type="PANTHER" id="PTHR43373:SF1">
    <property type="entry name" value="NA(+)_H(+) ANTIPORTER SUBUNIT A"/>
    <property type="match status" value="1"/>
</dbReference>
<feature type="transmembrane region" description="Helical" evidence="10">
    <location>
        <begin position="447"/>
        <end position="471"/>
    </location>
</feature>
<feature type="transmembrane region" description="Helical" evidence="10">
    <location>
        <begin position="491"/>
        <end position="515"/>
    </location>
</feature>
<evidence type="ECO:0000256" key="6">
    <source>
        <dbReference type="ARBA" id="ARBA00022989"/>
    </source>
</evidence>
<evidence type="ECO:0000259" key="12">
    <source>
        <dbReference type="Pfam" id="PF00662"/>
    </source>
</evidence>
<evidence type="ECO:0000256" key="5">
    <source>
        <dbReference type="ARBA" id="ARBA00022692"/>
    </source>
</evidence>
<feature type="transmembrane region" description="Helical" evidence="10">
    <location>
        <begin position="682"/>
        <end position="705"/>
    </location>
</feature>
<feature type="transmembrane region" description="Helical" evidence="10">
    <location>
        <begin position="645"/>
        <end position="666"/>
    </location>
</feature>
<evidence type="ECO:0000256" key="3">
    <source>
        <dbReference type="ARBA" id="ARBA00022449"/>
    </source>
</evidence>
<feature type="transmembrane region" description="Helical" evidence="10">
    <location>
        <begin position="159"/>
        <end position="183"/>
    </location>
</feature>
<feature type="transmembrane region" description="Helical" evidence="10">
    <location>
        <begin position="620"/>
        <end position="639"/>
    </location>
</feature>
<feature type="transmembrane region" description="Helical" evidence="10">
    <location>
        <begin position="400"/>
        <end position="427"/>
    </location>
</feature>
<feature type="domain" description="MrpA C-terminal/MbhD" evidence="13">
    <location>
        <begin position="604"/>
        <end position="668"/>
    </location>
</feature>
<organism evidence="15 16">
    <name type="scientific">Geobacter soli</name>
    <dbReference type="NCBI Taxonomy" id="1510391"/>
    <lineage>
        <taxon>Bacteria</taxon>
        <taxon>Pseudomonadati</taxon>
        <taxon>Thermodesulfobacteriota</taxon>
        <taxon>Desulfuromonadia</taxon>
        <taxon>Geobacterales</taxon>
        <taxon>Geobacteraceae</taxon>
        <taxon>Geobacter</taxon>
    </lineage>
</organism>
<dbReference type="InterPro" id="IPR046806">
    <property type="entry name" value="MrpA_C/MbhE"/>
</dbReference>
<dbReference type="GO" id="GO:0006811">
    <property type="term" value="P:monoatomic ion transport"/>
    <property type="evidence" value="ECO:0007669"/>
    <property type="project" value="UniProtKB-KW"/>
</dbReference>
<dbReference type="EMBL" id="JXBL01000001">
    <property type="protein sequence ID" value="KIE41747.1"/>
    <property type="molecule type" value="Genomic_DNA"/>
</dbReference>
<feature type="domain" description="NADH:quinone oxidoreductase/Mrp antiporter transmembrane" evidence="11">
    <location>
        <begin position="124"/>
        <end position="407"/>
    </location>
</feature>
<dbReference type="PANTHER" id="PTHR43373">
    <property type="entry name" value="NA(+)/H(+) ANTIPORTER SUBUNIT"/>
    <property type="match status" value="1"/>
</dbReference>
<feature type="transmembrane region" description="Helical" evidence="10">
    <location>
        <begin position="296"/>
        <end position="316"/>
    </location>
</feature>
<keyword evidence="16" id="KW-1185">Reference proteome</keyword>
<keyword evidence="6 10" id="KW-1133">Transmembrane helix</keyword>
<keyword evidence="8 10" id="KW-0472">Membrane</keyword>
<dbReference type="GO" id="GO:0015297">
    <property type="term" value="F:antiporter activity"/>
    <property type="evidence" value="ECO:0007669"/>
    <property type="project" value="UniProtKB-KW"/>
</dbReference>
<reference evidence="15 16" key="1">
    <citation type="submission" date="2015-01" db="EMBL/GenBank/DDBJ databases">
        <title>Genome sequence of the anaerobic bacterium Geobacter soli GSS01, a dissimilatory Fe(III) reducer from soil.</title>
        <authorList>
            <person name="Yang G."/>
            <person name="Zhou S."/>
        </authorList>
    </citation>
    <scope>NUCLEOTIDE SEQUENCE [LARGE SCALE GENOMIC DNA]</scope>
    <source>
        <strain evidence="15 16">GSS01</strain>
    </source>
</reference>
<evidence type="ECO:0000256" key="9">
    <source>
        <dbReference type="RuleBase" id="RU000320"/>
    </source>
</evidence>
<feature type="transmembrane region" description="Helical" evidence="10">
    <location>
        <begin position="203"/>
        <end position="228"/>
    </location>
</feature>
<dbReference type="PRINTS" id="PR01434">
    <property type="entry name" value="NADHDHGNASE5"/>
</dbReference>
<dbReference type="InterPro" id="IPR050616">
    <property type="entry name" value="CPA3_Na-H_Antiporter_A"/>
</dbReference>
<keyword evidence="2" id="KW-0813">Transport</keyword>
<feature type="transmembrane region" description="Helical" evidence="10">
    <location>
        <begin position="738"/>
        <end position="756"/>
    </location>
</feature>